<evidence type="ECO:0000313" key="8">
    <source>
        <dbReference type="Proteomes" id="UP000009328"/>
    </source>
</evidence>
<evidence type="ECO:0000256" key="4">
    <source>
        <dbReference type="ARBA" id="ARBA00022989"/>
    </source>
</evidence>
<dbReference type="PANTHER" id="PTHR31465">
    <property type="entry name" value="PROTEIN RTA1-RELATED"/>
    <property type="match status" value="1"/>
</dbReference>
<sequence length="195" mass="21715">MSSSSSEEAQYNFYLYNPSLAASTIFTVIYSILIIWQLYQVGSAIALIVSSKRSNADLERQNPFKDPFSKHHEPIYTPSSKYILIMIPFILGVACELVGYVGRIMSHNNISDTTPYVMQTLLILIGPPLLSATIYMVFGRMVTKILGNEEYLLIRSKFITKICVVGDILSLALQGIGGGILTGAQDNKDRFNLDY</sequence>
<evidence type="ECO:0000256" key="1">
    <source>
        <dbReference type="ARBA" id="ARBA00004141"/>
    </source>
</evidence>
<keyword evidence="4 6" id="KW-1133">Transmembrane helix</keyword>
<comment type="subcellular location">
    <subcellularLocation>
        <location evidence="1">Membrane</location>
        <topology evidence="1">Multi-pass membrane protein</topology>
    </subcellularLocation>
</comment>
<dbReference type="InParanoid" id="K0KIB0"/>
<dbReference type="STRING" id="1206466.K0KIB0"/>
<accession>K0KIB0</accession>
<evidence type="ECO:0000256" key="5">
    <source>
        <dbReference type="ARBA" id="ARBA00023136"/>
    </source>
</evidence>
<dbReference type="InterPro" id="IPR007568">
    <property type="entry name" value="RTA1"/>
</dbReference>
<evidence type="ECO:0000256" key="6">
    <source>
        <dbReference type="SAM" id="Phobius"/>
    </source>
</evidence>
<proteinExistence type="inferred from homology"/>
<gene>
    <name evidence="7" type="ORF">BN7_4523</name>
</gene>
<feature type="transmembrane region" description="Helical" evidence="6">
    <location>
        <begin position="20"/>
        <end position="49"/>
    </location>
</feature>
<dbReference type="EMBL" id="CAIF01000171">
    <property type="protein sequence ID" value="CCH44950.1"/>
    <property type="molecule type" value="Genomic_DNA"/>
</dbReference>
<comment type="caution">
    <text evidence="7">The sequence shown here is derived from an EMBL/GenBank/DDBJ whole genome shotgun (WGS) entry which is preliminary data.</text>
</comment>
<name>K0KIB0_WICCF</name>
<dbReference type="HOGENOM" id="CLU_033465_9_0_1"/>
<keyword evidence="3 6" id="KW-0812">Transmembrane</keyword>
<feature type="transmembrane region" description="Helical" evidence="6">
    <location>
        <begin position="82"/>
        <end position="104"/>
    </location>
</feature>
<dbReference type="PANTHER" id="PTHR31465:SF1">
    <property type="entry name" value="PROTEIN RTA1-RELATED"/>
    <property type="match status" value="1"/>
</dbReference>
<feature type="transmembrane region" description="Helical" evidence="6">
    <location>
        <begin position="158"/>
        <end position="181"/>
    </location>
</feature>
<dbReference type="Proteomes" id="UP000009328">
    <property type="component" value="Unassembled WGS sequence"/>
</dbReference>
<evidence type="ECO:0000256" key="2">
    <source>
        <dbReference type="ARBA" id="ARBA00009969"/>
    </source>
</evidence>
<evidence type="ECO:0000313" key="7">
    <source>
        <dbReference type="EMBL" id="CCH44950.1"/>
    </source>
</evidence>
<comment type="similarity">
    <text evidence="2">Belongs to the lipid-translocating exporter (LTE) (TC 9.A.26.1) family.</text>
</comment>
<dbReference type="AlphaFoldDB" id="K0KIB0"/>
<keyword evidence="5 6" id="KW-0472">Membrane</keyword>
<reference evidence="7 8" key="1">
    <citation type="journal article" date="2012" name="Eukaryot. Cell">
        <title>Draft genome sequence of Wickerhamomyces ciferrii NRRL Y-1031 F-60-10.</title>
        <authorList>
            <person name="Schneider J."/>
            <person name="Andrea H."/>
            <person name="Blom J."/>
            <person name="Jaenicke S."/>
            <person name="Ruckert C."/>
            <person name="Schorsch C."/>
            <person name="Szczepanowski R."/>
            <person name="Farwick M."/>
            <person name="Goesmann A."/>
            <person name="Puhler A."/>
            <person name="Schaffer S."/>
            <person name="Tauch A."/>
            <person name="Kohler T."/>
            <person name="Brinkrolf K."/>
        </authorList>
    </citation>
    <scope>NUCLEOTIDE SEQUENCE [LARGE SCALE GENOMIC DNA]</scope>
    <source>
        <strain evidence="8">ATCC 14091 / BCRC 22168 / CBS 111 / JCM 3599 / NBRC 0793 / NRRL Y-1031 F-60-10</strain>
    </source>
</reference>
<dbReference type="Pfam" id="PF04479">
    <property type="entry name" value="RTA1"/>
    <property type="match status" value="1"/>
</dbReference>
<protein>
    <submittedName>
        <fullName evidence="7">Membrane protein</fullName>
    </submittedName>
</protein>
<feature type="transmembrane region" description="Helical" evidence="6">
    <location>
        <begin position="116"/>
        <end position="138"/>
    </location>
</feature>
<dbReference type="GO" id="GO:0016020">
    <property type="term" value="C:membrane"/>
    <property type="evidence" value="ECO:0007669"/>
    <property type="project" value="UniProtKB-SubCell"/>
</dbReference>
<evidence type="ECO:0000256" key="3">
    <source>
        <dbReference type="ARBA" id="ARBA00022692"/>
    </source>
</evidence>
<keyword evidence="8" id="KW-1185">Reference proteome</keyword>
<organism evidence="7 8">
    <name type="scientific">Wickerhamomyces ciferrii (strain ATCC 14091 / BCRC 22168 / CBS 111 / JCM 3599 / NBRC 0793 / NRRL Y-1031 F-60-10)</name>
    <name type="common">Yeast</name>
    <name type="synonym">Pichia ciferrii</name>
    <dbReference type="NCBI Taxonomy" id="1206466"/>
    <lineage>
        <taxon>Eukaryota</taxon>
        <taxon>Fungi</taxon>
        <taxon>Dikarya</taxon>
        <taxon>Ascomycota</taxon>
        <taxon>Saccharomycotina</taxon>
        <taxon>Saccharomycetes</taxon>
        <taxon>Phaffomycetales</taxon>
        <taxon>Wickerhamomycetaceae</taxon>
        <taxon>Wickerhamomyces</taxon>
    </lineage>
</organism>